<sequence>MLFDHYKKIFLVFIFISLTIITHAEIQPELLQQLKNENVVDTTHTLTDNQIGRLKQQNEQLYQQKKIDLKILMIPSTGDLTIEQYADQVFNSIKIGHAKLDNGLLLVVAKDDRKIRLEVGYGLEGDIPDIQAARIIRHIMQPEFKNENYYQGISDAQQSIEKLSNGFVINDHGNYINHQISQAASFFFTCFELLFGVLIAWLWFYIYDHAYGDANDRKRLAFVQSILFGFIVIFFMCLIFKINFWSFLGLCLPTALLSAVLFAKIHTRPYFNHIVLGAIAILFSFLLIYLIFCYLFKSDAGTVSNDFIHIASPFFSVLPGILIFYIIGFIFKKVFARKKKPPHRLPDPFPNNPPKSDATSSSNSSSSSSSSSSDSSSSNNRDSGGSSGGGGASGGW</sequence>
<proteinExistence type="predicted"/>
<dbReference type="AlphaFoldDB" id="N8ZV18"/>
<feature type="transmembrane region" description="Helical" evidence="2">
    <location>
        <begin position="186"/>
        <end position="207"/>
    </location>
</feature>
<dbReference type="eggNOG" id="COG1512">
    <property type="taxonomic scope" value="Bacteria"/>
</dbReference>
<dbReference type="PANTHER" id="PTHR30373">
    <property type="entry name" value="UPF0603 PROTEIN YGCG"/>
    <property type="match status" value="1"/>
</dbReference>
<dbReference type="PATRIC" id="fig|1120926.3.peg.348"/>
<feature type="region of interest" description="Disordered" evidence="1">
    <location>
        <begin position="342"/>
        <end position="396"/>
    </location>
</feature>
<comment type="caution">
    <text evidence="4">The sequence shown here is derived from an EMBL/GenBank/DDBJ whole genome shotgun (WGS) entry which is preliminary data.</text>
</comment>
<organism evidence="4 5">
    <name type="scientific">Acinetobacter gerneri DSM 14967 = CIP 107464 = MTCC 9824</name>
    <dbReference type="NCBI Taxonomy" id="1120926"/>
    <lineage>
        <taxon>Bacteria</taxon>
        <taxon>Pseudomonadati</taxon>
        <taxon>Pseudomonadota</taxon>
        <taxon>Gammaproteobacteria</taxon>
        <taxon>Moraxellales</taxon>
        <taxon>Moraxellaceae</taxon>
        <taxon>Acinetobacter</taxon>
    </lineage>
</organism>
<feature type="transmembrane region" description="Helical" evidence="2">
    <location>
        <begin position="242"/>
        <end position="262"/>
    </location>
</feature>
<feature type="transmembrane region" description="Helical" evidence="2">
    <location>
        <begin position="274"/>
        <end position="295"/>
    </location>
</feature>
<dbReference type="RefSeq" id="WP_004854740.1">
    <property type="nucleotide sequence ID" value="NZ_ASYY01000037.1"/>
</dbReference>
<dbReference type="OrthoDB" id="9810918at2"/>
<gene>
    <name evidence="4" type="ORF">F960_00388</name>
</gene>
<dbReference type="Proteomes" id="UP000013117">
    <property type="component" value="Unassembled WGS sequence"/>
</dbReference>
<evidence type="ECO:0000313" key="5">
    <source>
        <dbReference type="Proteomes" id="UP000013117"/>
    </source>
</evidence>
<reference evidence="4 5" key="1">
    <citation type="submission" date="2013-02" db="EMBL/GenBank/DDBJ databases">
        <title>The Genome Sequence of Acinetobacter gerneri CIP 107464.</title>
        <authorList>
            <consortium name="The Broad Institute Genome Sequencing Platform"/>
            <consortium name="The Broad Institute Genome Sequencing Center for Infectious Disease"/>
            <person name="Cerqueira G."/>
            <person name="Feldgarden M."/>
            <person name="Courvalin P."/>
            <person name="Perichon B."/>
            <person name="Grillot-Courvalin C."/>
            <person name="Clermont D."/>
            <person name="Rocha E."/>
            <person name="Yoon E.-J."/>
            <person name="Nemec A."/>
            <person name="Walker B."/>
            <person name="Young S.K."/>
            <person name="Zeng Q."/>
            <person name="Gargeya S."/>
            <person name="Fitzgerald M."/>
            <person name="Haas B."/>
            <person name="Abouelleil A."/>
            <person name="Alvarado L."/>
            <person name="Arachchi H.M."/>
            <person name="Berlin A.M."/>
            <person name="Chapman S.B."/>
            <person name="Dewar J."/>
            <person name="Goldberg J."/>
            <person name="Griggs A."/>
            <person name="Gujja S."/>
            <person name="Hansen M."/>
            <person name="Howarth C."/>
            <person name="Imamovic A."/>
            <person name="Larimer J."/>
            <person name="McCowan C."/>
            <person name="Murphy C."/>
            <person name="Neiman D."/>
            <person name="Pearson M."/>
            <person name="Priest M."/>
            <person name="Roberts A."/>
            <person name="Saif S."/>
            <person name="Shea T."/>
            <person name="Sisk P."/>
            <person name="Sykes S."/>
            <person name="Wortman J."/>
            <person name="Nusbaum C."/>
            <person name="Birren B."/>
        </authorList>
    </citation>
    <scope>NUCLEOTIDE SEQUENCE [LARGE SCALE GENOMIC DNA]</scope>
    <source>
        <strain evidence="4 5">CIP 107464</strain>
    </source>
</reference>
<dbReference type="HOGENOM" id="CLU_035211_0_1_6"/>
<dbReference type="PANTHER" id="PTHR30373:SF2">
    <property type="entry name" value="UPF0603 PROTEIN YGCG"/>
    <property type="match status" value="1"/>
</dbReference>
<keyword evidence="2" id="KW-0472">Membrane</keyword>
<dbReference type="Gene3D" id="3.10.310.50">
    <property type="match status" value="1"/>
</dbReference>
<dbReference type="STRING" id="202952.GCA_000747725_03231"/>
<keyword evidence="2" id="KW-1133">Transmembrane helix</keyword>
<evidence type="ECO:0000256" key="2">
    <source>
        <dbReference type="SAM" id="Phobius"/>
    </source>
</evidence>
<feature type="transmembrane region" description="Helical" evidence="2">
    <location>
        <begin position="219"/>
        <end position="236"/>
    </location>
</feature>
<feature type="compositionally biased region" description="Low complexity" evidence="1">
    <location>
        <begin position="356"/>
        <end position="384"/>
    </location>
</feature>
<dbReference type="Pfam" id="PF04536">
    <property type="entry name" value="TPM_phosphatase"/>
    <property type="match status" value="1"/>
</dbReference>
<evidence type="ECO:0000256" key="1">
    <source>
        <dbReference type="SAM" id="MobiDB-lite"/>
    </source>
</evidence>
<feature type="compositionally biased region" description="Gly residues" evidence="1">
    <location>
        <begin position="385"/>
        <end position="396"/>
    </location>
</feature>
<dbReference type="GeneID" id="84211806"/>
<dbReference type="EMBL" id="APPN01000045">
    <property type="protein sequence ID" value="ENV35350.1"/>
    <property type="molecule type" value="Genomic_DNA"/>
</dbReference>
<feature type="transmembrane region" description="Helical" evidence="2">
    <location>
        <begin position="307"/>
        <end position="331"/>
    </location>
</feature>
<keyword evidence="5" id="KW-1185">Reference proteome</keyword>
<dbReference type="InterPro" id="IPR007621">
    <property type="entry name" value="TPM_dom"/>
</dbReference>
<name>N8ZV18_9GAMM</name>
<keyword evidence="2" id="KW-0812">Transmembrane</keyword>
<accession>N8ZV18</accession>
<feature type="domain" description="TPM" evidence="3">
    <location>
        <begin position="39"/>
        <end position="162"/>
    </location>
</feature>
<evidence type="ECO:0000259" key="3">
    <source>
        <dbReference type="Pfam" id="PF04536"/>
    </source>
</evidence>
<evidence type="ECO:0000313" key="4">
    <source>
        <dbReference type="EMBL" id="ENV35350.1"/>
    </source>
</evidence>
<protein>
    <recommendedName>
        <fullName evidence="3">TPM domain-containing protein</fullName>
    </recommendedName>
</protein>